<reference evidence="1 2" key="1">
    <citation type="submission" date="2020-08" db="EMBL/GenBank/DDBJ databases">
        <title>Genomic Encyclopedia of Type Strains, Phase IV (KMG-IV): sequencing the most valuable type-strain genomes for metagenomic binning, comparative biology and taxonomic classification.</title>
        <authorList>
            <person name="Goeker M."/>
        </authorList>
    </citation>
    <scope>NUCLEOTIDE SEQUENCE [LARGE SCALE GENOMIC DNA]</scope>
    <source>
        <strain evidence="1 2">DSM 11590</strain>
    </source>
</reference>
<gene>
    <name evidence="1" type="ORF">FHS48_000107</name>
</gene>
<dbReference type="Proteomes" id="UP000544872">
    <property type="component" value="Unassembled WGS sequence"/>
</dbReference>
<keyword evidence="2" id="KW-1185">Reference proteome</keyword>
<protein>
    <submittedName>
        <fullName evidence="1">Uncharacterized protein</fullName>
    </submittedName>
</protein>
<sequence length="70" mass="8008">MQPGKRISPREFARWGRGRAEDMPAEVLAREVSRRQYPPVGPLTRLFPRHRIGRPLDLADDPDWEGDAGT</sequence>
<accession>A0A7X0DK93</accession>
<comment type="caution">
    <text evidence="1">The sequence shown here is derived from an EMBL/GenBank/DDBJ whole genome shotgun (WGS) entry which is preliminary data.</text>
</comment>
<dbReference type="RefSeq" id="WP_184259991.1">
    <property type="nucleotide sequence ID" value="NZ_JACIIX010000001.1"/>
</dbReference>
<dbReference type="EMBL" id="JACIIX010000001">
    <property type="protein sequence ID" value="MBB6208726.1"/>
    <property type="molecule type" value="Genomic_DNA"/>
</dbReference>
<evidence type="ECO:0000313" key="2">
    <source>
        <dbReference type="Proteomes" id="UP000544872"/>
    </source>
</evidence>
<evidence type="ECO:0000313" key="1">
    <source>
        <dbReference type="EMBL" id="MBB6208726.1"/>
    </source>
</evidence>
<proteinExistence type="predicted"/>
<dbReference type="AlphaFoldDB" id="A0A7X0DK93"/>
<organism evidence="1 2">
    <name type="scientific">Novispirillum itersonii</name>
    <name type="common">Aquaspirillum itersonii</name>
    <dbReference type="NCBI Taxonomy" id="189"/>
    <lineage>
        <taxon>Bacteria</taxon>
        <taxon>Pseudomonadati</taxon>
        <taxon>Pseudomonadota</taxon>
        <taxon>Alphaproteobacteria</taxon>
        <taxon>Rhodospirillales</taxon>
        <taxon>Novispirillaceae</taxon>
        <taxon>Novispirillum</taxon>
    </lineage>
</organism>
<name>A0A7X0DK93_NOVIT</name>